<dbReference type="GO" id="GO:0005615">
    <property type="term" value="C:extracellular space"/>
    <property type="evidence" value="ECO:0007669"/>
    <property type="project" value="InterPro"/>
</dbReference>
<dbReference type="GO" id="GO:0006508">
    <property type="term" value="P:proteolysis"/>
    <property type="evidence" value="ECO:0007669"/>
    <property type="project" value="UniProtKB-KW"/>
</dbReference>
<organism evidence="13 14">
    <name type="scientific">Armillaria luteobubalina</name>
    <dbReference type="NCBI Taxonomy" id="153913"/>
    <lineage>
        <taxon>Eukaryota</taxon>
        <taxon>Fungi</taxon>
        <taxon>Dikarya</taxon>
        <taxon>Basidiomycota</taxon>
        <taxon>Agaricomycotina</taxon>
        <taxon>Agaricomycetes</taxon>
        <taxon>Agaricomycetidae</taxon>
        <taxon>Agaricales</taxon>
        <taxon>Marasmiineae</taxon>
        <taxon>Physalacriaceae</taxon>
        <taxon>Armillaria</taxon>
    </lineage>
</organism>
<evidence type="ECO:0000256" key="9">
    <source>
        <dbReference type="ARBA" id="ARBA00023145"/>
    </source>
</evidence>
<gene>
    <name evidence="13" type="ORF">EDD18DRAFT_1362604</name>
</gene>
<comment type="cofactor">
    <cofactor evidence="10">
        <name>Zn(2+)</name>
        <dbReference type="ChEBI" id="CHEBI:29105"/>
    </cofactor>
    <text evidence="10">Binds 1 zinc ion per subunit.</text>
</comment>
<dbReference type="InterPro" id="IPR001842">
    <property type="entry name" value="Peptidase_M36"/>
</dbReference>
<dbReference type="SUPFAM" id="SSF55486">
    <property type="entry name" value="Metalloproteases ('zincins'), catalytic domain"/>
    <property type="match status" value="1"/>
</dbReference>
<protein>
    <recommendedName>
        <fullName evidence="11">Extracellular metalloproteinase</fullName>
        <ecNumber evidence="11">3.4.24.-</ecNumber>
    </recommendedName>
    <alternativeName>
        <fullName evidence="11">Fungalysin</fullName>
    </alternativeName>
</protein>
<evidence type="ECO:0000256" key="5">
    <source>
        <dbReference type="ARBA" id="ARBA00022723"/>
    </source>
</evidence>
<dbReference type="Gene3D" id="1.10.390.10">
    <property type="entry name" value="Neutral Protease Domain 2"/>
    <property type="match status" value="1"/>
</dbReference>
<feature type="binding site" evidence="10">
    <location>
        <position position="176"/>
    </location>
    <ligand>
        <name>Zn(2+)</name>
        <dbReference type="ChEBI" id="CHEBI:29105"/>
        <note>catalytic</note>
    </ligand>
</feature>
<feature type="compositionally biased region" description="Polar residues" evidence="12">
    <location>
        <begin position="29"/>
        <end position="45"/>
    </location>
</feature>
<reference evidence="13" key="1">
    <citation type="submission" date="2023-06" db="EMBL/GenBank/DDBJ databases">
        <authorList>
            <consortium name="Lawrence Berkeley National Laboratory"/>
            <person name="Ahrendt S."/>
            <person name="Sahu N."/>
            <person name="Indic B."/>
            <person name="Wong-Bajracharya J."/>
            <person name="Merenyi Z."/>
            <person name="Ke H.-M."/>
            <person name="Monk M."/>
            <person name="Kocsube S."/>
            <person name="Drula E."/>
            <person name="Lipzen A."/>
            <person name="Balint B."/>
            <person name="Henrissat B."/>
            <person name="Andreopoulos B."/>
            <person name="Martin F.M."/>
            <person name="Harder C.B."/>
            <person name="Rigling D."/>
            <person name="Ford K.L."/>
            <person name="Foster G.D."/>
            <person name="Pangilinan J."/>
            <person name="Papanicolaou A."/>
            <person name="Barry K."/>
            <person name="LaButti K."/>
            <person name="Viragh M."/>
            <person name="Koriabine M."/>
            <person name="Yan M."/>
            <person name="Riley R."/>
            <person name="Champramary S."/>
            <person name="Plett K.L."/>
            <person name="Tsai I.J."/>
            <person name="Slot J."/>
            <person name="Sipos G."/>
            <person name="Plett J."/>
            <person name="Nagy L.G."/>
            <person name="Grigoriev I.V."/>
        </authorList>
    </citation>
    <scope>NUCLEOTIDE SEQUENCE</scope>
    <source>
        <strain evidence="13">HWK02</strain>
    </source>
</reference>
<dbReference type="GO" id="GO:0008270">
    <property type="term" value="F:zinc ion binding"/>
    <property type="evidence" value="ECO:0007669"/>
    <property type="project" value="InterPro"/>
</dbReference>
<dbReference type="PANTHER" id="PTHR33478">
    <property type="entry name" value="EXTRACELLULAR METALLOPROTEINASE MEP"/>
    <property type="match status" value="1"/>
</dbReference>
<sequence length="341" mass="37461">MRPLQFTVVPITKDAVTKGEETLVDLEDPTSSSSGRVTSNETAGNNVIAYKPTQSSTTFSSSPNSNSYLQHHHRAHQRIQHRRHTHQHLPQHQQSPRLRVQIRVDRSVLQFPKLEFPKGGGAEGDRVFLSVQDPGGTNNANFATPPEYVLNMICGKRCLTIKVVVNPGHKGGGMGEGWSDAMAEWTEHKDSTVPDYVLATWVVNNLAGIRSHPYSTNASINPLRYSSIQQLHEVHDIGEVWANILRNVYASLVSVHGFSSTAVDDPSGTEGNIVWLHLFIDALSLQPCNPTFVNARDAWIQADQNRHDGANACILWNAFASRGLGVNAADYVDDTSIPSGC</sequence>
<comment type="subcellular location">
    <subcellularLocation>
        <location evidence="1 11">Secreted</location>
    </subcellularLocation>
</comment>
<dbReference type="InterPro" id="IPR027268">
    <property type="entry name" value="Peptidase_M4/M1_CTD_sf"/>
</dbReference>
<evidence type="ECO:0000256" key="6">
    <source>
        <dbReference type="ARBA" id="ARBA00022801"/>
    </source>
</evidence>
<dbReference type="AlphaFoldDB" id="A0AA39PDE0"/>
<feature type="compositionally biased region" description="Basic residues" evidence="12">
    <location>
        <begin position="70"/>
        <end position="89"/>
    </location>
</feature>
<dbReference type="Pfam" id="PF02128">
    <property type="entry name" value="Peptidase_M36"/>
    <property type="match status" value="1"/>
</dbReference>
<dbReference type="Proteomes" id="UP001175228">
    <property type="component" value="Unassembled WGS sequence"/>
</dbReference>
<dbReference type="EMBL" id="JAUEPU010000067">
    <property type="protein sequence ID" value="KAK0482162.1"/>
    <property type="molecule type" value="Genomic_DNA"/>
</dbReference>
<keyword evidence="3 11" id="KW-0964">Secreted</keyword>
<proteinExistence type="inferred from homology"/>
<keyword evidence="6 11" id="KW-0378">Hydrolase</keyword>
<comment type="similarity">
    <text evidence="2 11">Belongs to the peptidase M36 family.</text>
</comment>
<keyword evidence="7 10" id="KW-0862">Zinc</keyword>
<dbReference type="GO" id="GO:0004222">
    <property type="term" value="F:metalloendopeptidase activity"/>
    <property type="evidence" value="ECO:0007669"/>
    <property type="project" value="InterPro"/>
</dbReference>
<dbReference type="Gene3D" id="3.10.170.10">
    <property type="match status" value="1"/>
</dbReference>
<evidence type="ECO:0000313" key="13">
    <source>
        <dbReference type="EMBL" id="KAK0482162.1"/>
    </source>
</evidence>
<feature type="region of interest" description="Disordered" evidence="12">
    <location>
        <begin position="25"/>
        <end position="97"/>
    </location>
</feature>
<keyword evidence="14" id="KW-1185">Reference proteome</keyword>
<evidence type="ECO:0000256" key="4">
    <source>
        <dbReference type="ARBA" id="ARBA00022670"/>
    </source>
</evidence>
<keyword evidence="5 10" id="KW-0479">Metal-binding</keyword>
<dbReference type="EC" id="3.4.24.-" evidence="11"/>
<name>A0AA39PDE0_9AGAR</name>
<evidence type="ECO:0000256" key="1">
    <source>
        <dbReference type="ARBA" id="ARBA00004613"/>
    </source>
</evidence>
<keyword evidence="4 11" id="KW-0645">Protease</keyword>
<feature type="compositionally biased region" description="Low complexity" evidence="12">
    <location>
        <begin position="55"/>
        <end position="67"/>
    </location>
</feature>
<accession>A0AA39PDE0</accession>
<evidence type="ECO:0000313" key="14">
    <source>
        <dbReference type="Proteomes" id="UP001175228"/>
    </source>
</evidence>
<keyword evidence="8 11" id="KW-0482">Metalloprotease</keyword>
<evidence type="ECO:0000256" key="11">
    <source>
        <dbReference type="RuleBase" id="RU364017"/>
    </source>
</evidence>
<dbReference type="InterPro" id="IPR050371">
    <property type="entry name" value="Fungal_virulence_M36"/>
</dbReference>
<dbReference type="PANTHER" id="PTHR33478:SF1">
    <property type="entry name" value="EXTRACELLULAR METALLOPROTEINASE MEP"/>
    <property type="match status" value="1"/>
</dbReference>
<evidence type="ECO:0000256" key="10">
    <source>
        <dbReference type="PIRSR" id="PIRSR601842-2"/>
    </source>
</evidence>
<evidence type="ECO:0000256" key="7">
    <source>
        <dbReference type="ARBA" id="ARBA00022833"/>
    </source>
</evidence>
<evidence type="ECO:0000256" key="12">
    <source>
        <dbReference type="SAM" id="MobiDB-lite"/>
    </source>
</evidence>
<evidence type="ECO:0000256" key="3">
    <source>
        <dbReference type="ARBA" id="ARBA00022525"/>
    </source>
</evidence>
<keyword evidence="9 11" id="KW-0865">Zymogen</keyword>
<evidence type="ECO:0000256" key="2">
    <source>
        <dbReference type="ARBA" id="ARBA00006006"/>
    </source>
</evidence>
<comment type="caution">
    <text evidence="13">The sequence shown here is derived from an EMBL/GenBank/DDBJ whole genome shotgun (WGS) entry which is preliminary data.</text>
</comment>
<evidence type="ECO:0000256" key="8">
    <source>
        <dbReference type="ARBA" id="ARBA00023049"/>
    </source>
</evidence>